<dbReference type="Pfam" id="PF00628">
    <property type="entry name" value="PHD"/>
    <property type="match status" value="1"/>
</dbReference>
<dbReference type="SUPFAM" id="SSF57903">
    <property type="entry name" value="FYVE/PHD zinc finger"/>
    <property type="match status" value="1"/>
</dbReference>
<dbReference type="GO" id="GO:0016747">
    <property type="term" value="F:acyltransferase activity, transferring groups other than amino-acyl groups"/>
    <property type="evidence" value="ECO:0007669"/>
    <property type="project" value="InterPro"/>
</dbReference>
<feature type="region of interest" description="Disordered" evidence="7">
    <location>
        <begin position="262"/>
        <end position="282"/>
    </location>
</feature>
<dbReference type="EMBL" id="JAJJMB010017986">
    <property type="protein sequence ID" value="KAI3832570.1"/>
    <property type="molecule type" value="Genomic_DNA"/>
</dbReference>
<evidence type="ECO:0008006" key="12">
    <source>
        <dbReference type="Google" id="ProtNLM"/>
    </source>
</evidence>
<dbReference type="SUPFAM" id="SSF55729">
    <property type="entry name" value="Acyl-CoA N-acyltransferases (Nat)"/>
    <property type="match status" value="1"/>
</dbReference>
<gene>
    <name evidence="10" type="ORF">MKW98_002116</name>
</gene>
<dbReference type="InterPro" id="IPR019786">
    <property type="entry name" value="Zinc_finger_PHD-type_CS"/>
</dbReference>
<evidence type="ECO:0000256" key="3">
    <source>
        <dbReference type="ARBA" id="ARBA00022771"/>
    </source>
</evidence>
<feature type="domain" description="N-acetyltransferase" evidence="9">
    <location>
        <begin position="998"/>
        <end position="1145"/>
    </location>
</feature>
<dbReference type="InterPro" id="IPR011011">
    <property type="entry name" value="Znf_FYVE_PHD"/>
</dbReference>
<reference evidence="10" key="1">
    <citation type="submission" date="2022-04" db="EMBL/GenBank/DDBJ databases">
        <title>A functionally conserved STORR gene fusion in Papaver species that diverged 16.8 million years ago.</title>
        <authorList>
            <person name="Catania T."/>
        </authorList>
    </citation>
    <scope>NUCLEOTIDE SEQUENCE</scope>
    <source>
        <strain evidence="10">S-188037</strain>
    </source>
</reference>
<dbReference type="InterPro" id="IPR001965">
    <property type="entry name" value="Znf_PHD"/>
</dbReference>
<dbReference type="Gene3D" id="3.40.630.30">
    <property type="match status" value="1"/>
</dbReference>
<evidence type="ECO:0000256" key="4">
    <source>
        <dbReference type="ARBA" id="ARBA00022833"/>
    </source>
</evidence>
<dbReference type="SMART" id="SM00249">
    <property type="entry name" value="PHD"/>
    <property type="match status" value="2"/>
</dbReference>
<evidence type="ECO:0000256" key="7">
    <source>
        <dbReference type="SAM" id="MobiDB-lite"/>
    </source>
</evidence>
<name>A0AAD4RUZ5_9MAGN</name>
<feature type="domain" description="PHD-type" evidence="8">
    <location>
        <begin position="844"/>
        <end position="889"/>
    </location>
</feature>
<evidence type="ECO:0000256" key="2">
    <source>
        <dbReference type="ARBA" id="ARBA00022723"/>
    </source>
</evidence>
<evidence type="ECO:0000259" key="9">
    <source>
        <dbReference type="PROSITE" id="PS51186"/>
    </source>
</evidence>
<evidence type="ECO:0000259" key="8">
    <source>
        <dbReference type="PROSITE" id="PS50016"/>
    </source>
</evidence>
<dbReference type="InterPro" id="IPR056511">
    <property type="entry name" value="IDM1_C"/>
</dbReference>
<feature type="compositionally biased region" description="Basic residues" evidence="7">
    <location>
        <begin position="269"/>
        <end position="281"/>
    </location>
</feature>
<dbReference type="InterPro" id="IPR019787">
    <property type="entry name" value="Znf_PHD-finger"/>
</dbReference>
<dbReference type="PANTHER" id="PTHR46309">
    <property type="entry name" value="PHD FINGER PROTEIN 12"/>
    <property type="match status" value="1"/>
</dbReference>
<dbReference type="InterPro" id="IPR013083">
    <property type="entry name" value="Znf_RING/FYVE/PHD"/>
</dbReference>
<dbReference type="InterPro" id="IPR042163">
    <property type="entry name" value="PHF12"/>
</dbReference>
<dbReference type="PROSITE" id="PS50016">
    <property type="entry name" value="ZF_PHD_2"/>
    <property type="match status" value="1"/>
</dbReference>
<keyword evidence="5" id="KW-0539">Nucleus</keyword>
<dbReference type="GO" id="GO:0003714">
    <property type="term" value="F:transcription corepressor activity"/>
    <property type="evidence" value="ECO:0007669"/>
    <property type="project" value="InterPro"/>
</dbReference>
<dbReference type="Pfam" id="PF23209">
    <property type="entry name" value="IDM1_C"/>
    <property type="match status" value="1"/>
</dbReference>
<evidence type="ECO:0000256" key="1">
    <source>
        <dbReference type="ARBA" id="ARBA00004123"/>
    </source>
</evidence>
<keyword evidence="3 6" id="KW-0863">Zinc-finger</keyword>
<dbReference type="PROSITE" id="PS51186">
    <property type="entry name" value="GNAT"/>
    <property type="match status" value="1"/>
</dbReference>
<dbReference type="GO" id="GO:0005634">
    <property type="term" value="C:nucleus"/>
    <property type="evidence" value="ECO:0007669"/>
    <property type="project" value="UniProtKB-SubCell"/>
</dbReference>
<organism evidence="10 11">
    <name type="scientific">Papaver atlanticum</name>
    <dbReference type="NCBI Taxonomy" id="357466"/>
    <lineage>
        <taxon>Eukaryota</taxon>
        <taxon>Viridiplantae</taxon>
        <taxon>Streptophyta</taxon>
        <taxon>Embryophyta</taxon>
        <taxon>Tracheophyta</taxon>
        <taxon>Spermatophyta</taxon>
        <taxon>Magnoliopsida</taxon>
        <taxon>Ranunculales</taxon>
        <taxon>Papaveraceae</taxon>
        <taxon>Papaveroideae</taxon>
        <taxon>Papaver</taxon>
    </lineage>
</organism>
<protein>
    <recommendedName>
        <fullName evidence="12">PHD-type domain-containing protein</fullName>
    </recommendedName>
</protein>
<dbReference type="InterPro" id="IPR000182">
    <property type="entry name" value="GNAT_dom"/>
</dbReference>
<dbReference type="CDD" id="cd15532">
    <property type="entry name" value="PHD2_CHD_II"/>
    <property type="match status" value="1"/>
</dbReference>
<feature type="region of interest" description="Disordered" evidence="7">
    <location>
        <begin position="294"/>
        <end position="357"/>
    </location>
</feature>
<keyword evidence="2" id="KW-0479">Metal-binding</keyword>
<evidence type="ECO:0000256" key="6">
    <source>
        <dbReference type="PROSITE-ProRule" id="PRU00146"/>
    </source>
</evidence>
<dbReference type="InterPro" id="IPR032308">
    <property type="entry name" value="TDBD"/>
</dbReference>
<evidence type="ECO:0000313" key="11">
    <source>
        <dbReference type="Proteomes" id="UP001202328"/>
    </source>
</evidence>
<dbReference type="AlphaFoldDB" id="A0AAD4RUZ5"/>
<keyword evidence="11" id="KW-1185">Reference proteome</keyword>
<evidence type="ECO:0000313" key="10">
    <source>
        <dbReference type="EMBL" id="KAI3832570.1"/>
    </source>
</evidence>
<sequence>MAFPKLVGFSFGVEEQTFSSVKRQNGFENEDRRRNSILGHCSSSPVWIETSSSSSSSSLELALGINGRKEDVGGGYFSLHESFSGSSKDVNEKEGVLGFRNLNVNLGGNGMPEISNSVSKQVIHDKGSDRMQKKNGAIKKCVSWRGDHTWLPEQGNSVSSSVSKRMKPNQFKNRKPLVIEDEGVGVSESDIQNMANPNSLKSILLSCGWMVVAQEGRDASYVSPSGSIYGSLQKASEVFSRDASKFAERQCCLSQSVVSSRDNVAQRTPKIKRKSTSRRTRTVVQPIAENAALHCHQQQHQEQGHQRKQQQQRHQEEEEQQQKQSFGEECDKESSRLSVRTKWNRSSKNREKSSVQDKCSTGVIIELDSSDVEVGQVTANTAICTTGIQQGNKILGAETIIPERIYDMKMKQLGEHTSKPVEQISMPEEVHLVVMDKKLKSCTKDEGLSGKKHASNCLGLTETTNNHNGSAGMYLNRERQGERRSVRIKGRRVPVDDELMGVWFDEYMKTGPPGPENMKYRQITELLASSMGEEKVDKKSVIGASAYPEEMAFGELHREKAKSCNKEDCSSNETNWSEWINEVATNDQSGNSKLQLDYDFTRARRSKRIKRRHIPVGCEANMGMSAYGKFPRLSRILGDRAAEEKETTSSSNLFEISFRNKNEIKTPLYDKPALPLKKNLAKTMTTGKYLSYRSKRKPVSSRCSNEKEKTKRSGRCSLTVRTRNADFEDTPLSETKLTILSWLIDSGVLAENTKVVYRIEKDQRITLTGRITRAGIWCNCCRMVLSLSKFEVHAGSNLRRPWKNIRLISGKSLMQCHSEAWEKEKRHRKFGFQVVGIGDADPSDDTCGICADGGNLLCCDGCPSTFHQECVMLEFLPEGSWYCPYCSCRFCSRGDRWHDKSYRAMSLVSCNHCGCKYHRDCVTKNDVDSLGTNSQTYCGKLCKEVASGLSDILGVSYPISGGFSWVLVKHLDEVEGTDSKRTQSSMMECHARLPLALLALHECFVPLIDPRSSLDMITQAVYNCGSNYKRLNYEGFYTVILEKDDEIISVATIRLHGSRVAEMPFIGTRPLYRQQGMCRRLLNAIEEILSKLHVENLIIPATPDMLGTWTKSFSFQHLELSCKDEFRNLNIVQFADTTILQKSIHCGRDVNQFGVTDTYTQDVLNCSTPEYRIQGSKVATLGLRKEMKASTSTHDTPFPILLEASRGSDCDVCPVQSPLYPNINENSLILESKATTLTPVDNIIMTKASLWPETVSLGSRNLLMSAGC</sequence>
<evidence type="ECO:0000256" key="5">
    <source>
        <dbReference type="ARBA" id="ARBA00023242"/>
    </source>
</evidence>
<dbReference type="GO" id="GO:0008270">
    <property type="term" value="F:zinc ion binding"/>
    <property type="evidence" value="ECO:0007669"/>
    <property type="project" value="UniProtKB-KW"/>
</dbReference>
<dbReference type="CDD" id="cd04301">
    <property type="entry name" value="NAT_SF"/>
    <property type="match status" value="1"/>
</dbReference>
<dbReference type="PANTHER" id="PTHR46309:SF1">
    <property type="entry name" value="PHD FINGER PROTEIN 12"/>
    <property type="match status" value="1"/>
</dbReference>
<comment type="caution">
    <text evidence="10">The sequence shown here is derived from an EMBL/GenBank/DDBJ whole genome shotgun (WGS) entry which is preliminary data.</text>
</comment>
<dbReference type="InterPro" id="IPR016181">
    <property type="entry name" value="Acyl_CoA_acyltransferase"/>
</dbReference>
<dbReference type="Pfam" id="PF16135">
    <property type="entry name" value="TDBD"/>
    <property type="match status" value="1"/>
</dbReference>
<proteinExistence type="predicted"/>
<dbReference type="PROSITE" id="PS01359">
    <property type="entry name" value="ZF_PHD_1"/>
    <property type="match status" value="1"/>
</dbReference>
<dbReference type="Proteomes" id="UP001202328">
    <property type="component" value="Unassembled WGS sequence"/>
</dbReference>
<dbReference type="GO" id="GO:0006357">
    <property type="term" value="P:regulation of transcription by RNA polymerase II"/>
    <property type="evidence" value="ECO:0007669"/>
    <property type="project" value="TreeGrafter"/>
</dbReference>
<accession>A0AAD4RUZ5</accession>
<dbReference type="Gene3D" id="3.30.40.10">
    <property type="entry name" value="Zinc/RING finger domain, C3HC4 (zinc finger)"/>
    <property type="match status" value="1"/>
</dbReference>
<comment type="subcellular location">
    <subcellularLocation>
        <location evidence="1">Nucleus</location>
    </subcellularLocation>
</comment>
<keyword evidence="4" id="KW-0862">Zinc</keyword>